<dbReference type="eggNOG" id="ENOG502ZB2S">
    <property type="taxonomic scope" value="Bacteria"/>
</dbReference>
<name>A0A081CAK3_VECG1</name>
<keyword evidence="2" id="KW-1185">Reference proteome</keyword>
<dbReference type="Proteomes" id="UP000030661">
    <property type="component" value="Unassembled WGS sequence"/>
</dbReference>
<evidence type="ECO:0000313" key="2">
    <source>
        <dbReference type="Proteomes" id="UP000030661"/>
    </source>
</evidence>
<dbReference type="HOGENOM" id="CLU_445966_0_0_0"/>
<dbReference type="STRING" id="1499967.U27_01509"/>
<dbReference type="EMBL" id="DF820481">
    <property type="protein sequence ID" value="GAK61608.1"/>
    <property type="molecule type" value="Genomic_DNA"/>
</dbReference>
<organism evidence="1">
    <name type="scientific">Vecturithrix granuli</name>
    <dbReference type="NCBI Taxonomy" id="1499967"/>
    <lineage>
        <taxon>Bacteria</taxon>
        <taxon>Candidatus Moduliflexota</taxon>
        <taxon>Candidatus Vecturitrichia</taxon>
        <taxon>Candidatus Vecturitrichales</taxon>
        <taxon>Candidatus Vecturitrichaceae</taxon>
        <taxon>Candidatus Vecturithrix</taxon>
    </lineage>
</organism>
<evidence type="ECO:0000313" key="1">
    <source>
        <dbReference type="EMBL" id="GAK61608.1"/>
    </source>
</evidence>
<gene>
    <name evidence="1" type="ORF">U27_01509</name>
</gene>
<dbReference type="AlphaFoldDB" id="A0A081CAK3"/>
<protein>
    <submittedName>
        <fullName evidence="1">Uncharacterized protein</fullName>
    </submittedName>
</protein>
<reference evidence="1" key="1">
    <citation type="journal article" date="2015" name="PeerJ">
        <title>First genomic representation of candidate bacterial phylum KSB3 points to enhanced environmental sensing as a trigger of wastewater bulking.</title>
        <authorList>
            <person name="Sekiguchi Y."/>
            <person name="Ohashi A."/>
            <person name="Parks D.H."/>
            <person name="Yamauchi T."/>
            <person name="Tyson G.W."/>
            <person name="Hugenholtz P."/>
        </authorList>
    </citation>
    <scope>NUCLEOTIDE SEQUENCE [LARGE SCALE GENOMIC DNA]</scope>
</reference>
<proteinExistence type="predicted"/>
<sequence length="612" mass="71785">MDGIYLSDLDELVQQVREEKSRTYITEAIKSYRAGAYRAAIVSTWIAVVYDIILKLRELEKYDQKFRFTPNRSKWIELKIKNQKKPVIGKKNLKKLEILFNQDFDTKEEFWNEIENVLKSQPKNPPYKSILIQAGSPISPFLQTVLAQAENDNITSIEKESLEQAYRNELLLRYEFEDLIHLYEDRHKCAHPKFASEEFLFQPTPERARMHITHALNYLLCHESIRGDIALKQILTALKQESFQNYAQTLVYLNNRYFVHTKDEEFIRQLTKLLLKALLEEDKPDLWGKEHNVAHALKAIAQNYDTIYRKIVTDQLVKIIRPIQGEQLLSIFRVFRVDADAWRNLDKAEQERIQAMLQEKVRLVINFKLTKQSLEDLSKEEKIPEDMLNKLRPLTRHGVKPKKAFLEAVEQCIGVDDAIRYEELLLQYASLDKNINIDDLIRLFYKYDVFASINAEDFESYITKIFIRLDTSLQEQIIVDVIQLFQGDLTAFHPSTVFLEKAVQLFIDAPETSVEDIGKNIILPLAQHFSSEQVYKILFNPLEPNEKNPTIMKNPDIFASQGIPDILAEFHHETVQKHPETQNDWQKFYITVCEYEGYEHIVEKLKDVIAMI</sequence>
<accession>A0A081CAK3</accession>